<dbReference type="SMART" id="SM00419">
    <property type="entry name" value="HTH_CRP"/>
    <property type="match status" value="1"/>
</dbReference>
<accession>A0A1B6VHB8</accession>
<dbReference type="FunFam" id="1.10.10.10:FF:000028">
    <property type="entry name" value="Fumarate/nitrate reduction transcriptional regulator Fnr"/>
    <property type="match status" value="1"/>
</dbReference>
<keyword evidence="2" id="KW-0238">DNA-binding</keyword>
<evidence type="ECO:0000313" key="6">
    <source>
        <dbReference type="EMBL" id="OAJ66603.1"/>
    </source>
</evidence>
<evidence type="ECO:0000256" key="3">
    <source>
        <dbReference type="ARBA" id="ARBA00023163"/>
    </source>
</evidence>
<dbReference type="InterPro" id="IPR036390">
    <property type="entry name" value="WH_DNA-bd_sf"/>
</dbReference>
<organism evidence="6 7">
    <name type="scientific">Gluconobacter cerinus</name>
    <dbReference type="NCBI Taxonomy" id="38307"/>
    <lineage>
        <taxon>Bacteria</taxon>
        <taxon>Pseudomonadati</taxon>
        <taxon>Pseudomonadota</taxon>
        <taxon>Alphaproteobacteria</taxon>
        <taxon>Acetobacterales</taxon>
        <taxon>Acetobacteraceae</taxon>
        <taxon>Gluconobacter</taxon>
    </lineage>
</organism>
<dbReference type="CDD" id="cd00038">
    <property type="entry name" value="CAP_ED"/>
    <property type="match status" value="1"/>
</dbReference>
<dbReference type="SMART" id="SM00100">
    <property type="entry name" value="cNMP"/>
    <property type="match status" value="1"/>
</dbReference>
<dbReference type="PANTHER" id="PTHR24567:SF75">
    <property type="entry name" value="FUMARATE AND NITRATE REDUCTION REGULATORY PROTEIN"/>
    <property type="match status" value="1"/>
</dbReference>
<dbReference type="InterPro" id="IPR036388">
    <property type="entry name" value="WH-like_DNA-bd_sf"/>
</dbReference>
<evidence type="ECO:0000313" key="7">
    <source>
        <dbReference type="Proteomes" id="UP000077786"/>
    </source>
</evidence>
<name>A0A1B6VHB8_9PROT</name>
<dbReference type="GO" id="GO:0003700">
    <property type="term" value="F:DNA-binding transcription factor activity"/>
    <property type="evidence" value="ECO:0007669"/>
    <property type="project" value="TreeGrafter"/>
</dbReference>
<feature type="domain" description="Cyclic nucleotide-binding" evidence="4">
    <location>
        <begin position="41"/>
        <end position="113"/>
    </location>
</feature>
<dbReference type="Gene3D" id="2.60.120.10">
    <property type="entry name" value="Jelly Rolls"/>
    <property type="match status" value="1"/>
</dbReference>
<dbReference type="PATRIC" id="fig|38307.3.peg.2855"/>
<dbReference type="InterPro" id="IPR000595">
    <property type="entry name" value="cNMP-bd_dom"/>
</dbReference>
<evidence type="ECO:0000256" key="2">
    <source>
        <dbReference type="ARBA" id="ARBA00023125"/>
    </source>
</evidence>
<proteinExistence type="predicted"/>
<dbReference type="PRINTS" id="PR00034">
    <property type="entry name" value="HTHCRP"/>
</dbReference>
<dbReference type="InterPro" id="IPR018490">
    <property type="entry name" value="cNMP-bd_dom_sf"/>
</dbReference>
<dbReference type="EMBL" id="LUTU01000014">
    <property type="protein sequence ID" value="OAJ66603.1"/>
    <property type="molecule type" value="Genomic_DNA"/>
</dbReference>
<keyword evidence="3" id="KW-0804">Transcription</keyword>
<sequence>MGVAAQQMLQAGRVPIIMTSTRIPDEIHDRCAHCIGREHSICNAIDDCDLAILASESSKMTVPDGRSFIEEGEPAHDFFVVTGGRVKLFTLLPDGRRQITGFAEGGDFLGLAASTSYAFGAEALGTAVLCRFPHASMQRLTSRFPNLEHRLRQEASRELTLMQARMTLLGRKTARERLATFLIERARLLSAPVPEPHAPIELDLPMPRTDIADYLGLTIETVSRVLSAFKREGLISIRGITHITIMQPDRIAAIAEGLE</sequence>
<feature type="domain" description="HTH crp-type" evidence="5">
    <location>
        <begin position="172"/>
        <end position="249"/>
    </location>
</feature>
<protein>
    <submittedName>
        <fullName evidence="6">Transcriptional regulator</fullName>
    </submittedName>
</protein>
<gene>
    <name evidence="6" type="ORF">A0123_02736</name>
</gene>
<dbReference type="PANTHER" id="PTHR24567">
    <property type="entry name" value="CRP FAMILY TRANSCRIPTIONAL REGULATORY PROTEIN"/>
    <property type="match status" value="1"/>
</dbReference>
<evidence type="ECO:0000259" key="4">
    <source>
        <dbReference type="PROSITE" id="PS50042"/>
    </source>
</evidence>
<dbReference type="Pfam" id="PF00027">
    <property type="entry name" value="cNMP_binding"/>
    <property type="match status" value="1"/>
</dbReference>
<evidence type="ECO:0000259" key="5">
    <source>
        <dbReference type="PROSITE" id="PS51063"/>
    </source>
</evidence>
<dbReference type="CDD" id="cd00092">
    <property type="entry name" value="HTH_CRP"/>
    <property type="match status" value="1"/>
</dbReference>
<dbReference type="PROSITE" id="PS50042">
    <property type="entry name" value="CNMP_BINDING_3"/>
    <property type="match status" value="1"/>
</dbReference>
<reference evidence="6 7" key="1">
    <citation type="submission" date="2016-03" db="EMBL/GenBank/DDBJ databases">
        <title>Draft genome sequence of Gluconobacter cerinus strain CECT 9110.</title>
        <authorList>
            <person name="Sainz F."/>
            <person name="Mas A."/>
            <person name="Torija M.J."/>
        </authorList>
    </citation>
    <scope>NUCLEOTIDE SEQUENCE [LARGE SCALE GENOMIC DNA]</scope>
    <source>
        <strain evidence="6 7">CECT 9110</strain>
    </source>
</reference>
<dbReference type="AlphaFoldDB" id="A0A1B6VHB8"/>
<dbReference type="InterPro" id="IPR012318">
    <property type="entry name" value="HTH_CRP"/>
</dbReference>
<dbReference type="SUPFAM" id="SSF51206">
    <property type="entry name" value="cAMP-binding domain-like"/>
    <property type="match status" value="1"/>
</dbReference>
<dbReference type="InterPro" id="IPR050397">
    <property type="entry name" value="Env_Response_Regulators"/>
</dbReference>
<dbReference type="Pfam" id="PF13545">
    <property type="entry name" value="HTH_Crp_2"/>
    <property type="match status" value="1"/>
</dbReference>
<comment type="caution">
    <text evidence="6">The sequence shown here is derived from an EMBL/GenBank/DDBJ whole genome shotgun (WGS) entry which is preliminary data.</text>
</comment>
<dbReference type="PROSITE" id="PS51063">
    <property type="entry name" value="HTH_CRP_2"/>
    <property type="match status" value="1"/>
</dbReference>
<dbReference type="GO" id="GO:0003677">
    <property type="term" value="F:DNA binding"/>
    <property type="evidence" value="ECO:0007669"/>
    <property type="project" value="UniProtKB-KW"/>
</dbReference>
<evidence type="ECO:0000256" key="1">
    <source>
        <dbReference type="ARBA" id="ARBA00023015"/>
    </source>
</evidence>
<dbReference type="Gene3D" id="1.10.10.10">
    <property type="entry name" value="Winged helix-like DNA-binding domain superfamily/Winged helix DNA-binding domain"/>
    <property type="match status" value="1"/>
</dbReference>
<dbReference type="InterPro" id="IPR014710">
    <property type="entry name" value="RmlC-like_jellyroll"/>
</dbReference>
<keyword evidence="1" id="KW-0805">Transcription regulation</keyword>
<dbReference type="Proteomes" id="UP000077786">
    <property type="component" value="Unassembled WGS sequence"/>
</dbReference>
<dbReference type="GO" id="GO:0005829">
    <property type="term" value="C:cytosol"/>
    <property type="evidence" value="ECO:0007669"/>
    <property type="project" value="TreeGrafter"/>
</dbReference>
<dbReference type="SUPFAM" id="SSF46785">
    <property type="entry name" value="Winged helix' DNA-binding domain"/>
    <property type="match status" value="1"/>
</dbReference>